<gene>
    <name evidence="1" type="ORF">ACFO6W_15700</name>
</gene>
<organism evidence="1 2">
    <name type="scientific">Dysgonomonas termitidis</name>
    <dbReference type="NCBI Taxonomy" id="1516126"/>
    <lineage>
        <taxon>Bacteria</taxon>
        <taxon>Pseudomonadati</taxon>
        <taxon>Bacteroidota</taxon>
        <taxon>Bacteroidia</taxon>
        <taxon>Bacteroidales</taxon>
        <taxon>Dysgonomonadaceae</taxon>
        <taxon>Dysgonomonas</taxon>
    </lineage>
</organism>
<accession>A0ABV9KY11</accession>
<keyword evidence="2" id="KW-1185">Reference proteome</keyword>
<name>A0ABV9KY11_9BACT</name>
<evidence type="ECO:0000313" key="2">
    <source>
        <dbReference type="Proteomes" id="UP001596023"/>
    </source>
</evidence>
<dbReference type="EMBL" id="JBHSGN010000092">
    <property type="protein sequence ID" value="MFC4675145.1"/>
    <property type="molecule type" value="Genomic_DNA"/>
</dbReference>
<protein>
    <submittedName>
        <fullName evidence="1">Uncharacterized protein</fullName>
    </submittedName>
</protein>
<evidence type="ECO:0000313" key="1">
    <source>
        <dbReference type="EMBL" id="MFC4675145.1"/>
    </source>
</evidence>
<sequence length="77" mass="8300">MGGTLAKGGKDTEMIIQADVIQAGDNCSINMTVNNFNIDVKSLVAGQLESKDEVIRALRTENELLHSVIRQLQASGE</sequence>
<comment type="caution">
    <text evidence="1">The sequence shown here is derived from an EMBL/GenBank/DDBJ whole genome shotgun (WGS) entry which is preliminary data.</text>
</comment>
<reference evidence="2" key="1">
    <citation type="journal article" date="2019" name="Int. J. Syst. Evol. Microbiol.">
        <title>The Global Catalogue of Microorganisms (GCM) 10K type strain sequencing project: providing services to taxonomists for standard genome sequencing and annotation.</title>
        <authorList>
            <consortium name="The Broad Institute Genomics Platform"/>
            <consortium name="The Broad Institute Genome Sequencing Center for Infectious Disease"/>
            <person name="Wu L."/>
            <person name="Ma J."/>
        </authorList>
    </citation>
    <scope>NUCLEOTIDE SEQUENCE [LARGE SCALE GENOMIC DNA]</scope>
    <source>
        <strain evidence="2">CCUG 66188</strain>
    </source>
</reference>
<dbReference type="Proteomes" id="UP001596023">
    <property type="component" value="Unassembled WGS sequence"/>
</dbReference>
<dbReference type="RefSeq" id="WP_379998103.1">
    <property type="nucleotide sequence ID" value="NZ_JBHSGN010000092.1"/>
</dbReference>
<proteinExistence type="predicted"/>